<name>A0ABS3G042_9FLAO</name>
<keyword evidence="2" id="KW-1185">Reference proteome</keyword>
<gene>
    <name evidence="1" type="ORF">J0656_01935</name>
</gene>
<protein>
    <submittedName>
        <fullName evidence="1">Uncharacterized protein</fullName>
    </submittedName>
</protein>
<organism evidence="1 2">
    <name type="scientific">Flagellimonas aurea</name>
    <dbReference type="NCBI Taxonomy" id="2915619"/>
    <lineage>
        <taxon>Bacteria</taxon>
        <taxon>Pseudomonadati</taxon>
        <taxon>Bacteroidota</taxon>
        <taxon>Flavobacteriia</taxon>
        <taxon>Flavobacteriales</taxon>
        <taxon>Flavobacteriaceae</taxon>
        <taxon>Flagellimonas</taxon>
    </lineage>
</organism>
<evidence type="ECO:0000313" key="1">
    <source>
        <dbReference type="EMBL" id="MBO0352760.1"/>
    </source>
</evidence>
<evidence type="ECO:0000313" key="2">
    <source>
        <dbReference type="Proteomes" id="UP000664044"/>
    </source>
</evidence>
<dbReference type="Proteomes" id="UP000664044">
    <property type="component" value="Unassembled WGS sequence"/>
</dbReference>
<comment type="caution">
    <text evidence="1">The sequence shown here is derived from an EMBL/GenBank/DDBJ whole genome shotgun (WGS) entry which is preliminary data.</text>
</comment>
<accession>A0ABS3G042</accession>
<proteinExistence type="predicted"/>
<sequence>MKNLRHVLIILFFPILIFGQEAIDTPSDANNEVLVYVYSKSNITLNGNKISIKKLDKYLEENHLEKAKIGTMKPTPMKVFPTFEKVVGLMEKHKINVEWYRDPEFQIPFFED</sequence>
<dbReference type="EMBL" id="JAFLNL010000001">
    <property type="protein sequence ID" value="MBO0352760.1"/>
    <property type="molecule type" value="Genomic_DNA"/>
</dbReference>
<reference evidence="1 2" key="1">
    <citation type="submission" date="2021-03" db="EMBL/GenBank/DDBJ databases">
        <title>Muricauda lutimaris sp. nov. and Muricauda ruestringensis sp. nov, two marine members of the Flavobacteriaceae isolated from deep sea sediments of Western Pacific.</title>
        <authorList>
            <person name="Zhao S."/>
            <person name="Liu R."/>
        </authorList>
    </citation>
    <scope>NUCLEOTIDE SEQUENCE [LARGE SCALE GENOMIC DNA]</scope>
    <source>
        <strain evidence="1 2">BC31-1-A7</strain>
    </source>
</reference>
<dbReference type="RefSeq" id="WP_207031122.1">
    <property type="nucleotide sequence ID" value="NZ_JAFLNL010000001.1"/>
</dbReference>